<evidence type="ECO:0000256" key="4">
    <source>
        <dbReference type="SAM" id="MobiDB-lite"/>
    </source>
</evidence>
<dbReference type="KEGG" id="eke:EK0264_18030"/>
<feature type="region of interest" description="Disordered" evidence="4">
    <location>
        <begin position="1"/>
        <end position="21"/>
    </location>
</feature>
<dbReference type="PANTHER" id="PTHR21661">
    <property type="entry name" value="EPOXIDE HYDROLASE 1-RELATED"/>
    <property type="match status" value="1"/>
</dbReference>
<name>A0A7L4YSF8_9ACTN</name>
<dbReference type="InParanoid" id="A0A7L4YSF8"/>
<organism evidence="6 7">
    <name type="scientific">Epidermidibacterium keratini</name>
    <dbReference type="NCBI Taxonomy" id="1891644"/>
    <lineage>
        <taxon>Bacteria</taxon>
        <taxon>Bacillati</taxon>
        <taxon>Actinomycetota</taxon>
        <taxon>Actinomycetes</taxon>
        <taxon>Sporichthyales</taxon>
        <taxon>Sporichthyaceae</taxon>
        <taxon>Epidermidibacterium</taxon>
    </lineage>
</organism>
<dbReference type="GO" id="GO:0097176">
    <property type="term" value="P:epoxide metabolic process"/>
    <property type="evidence" value="ECO:0007669"/>
    <property type="project" value="TreeGrafter"/>
</dbReference>
<proteinExistence type="inferred from homology"/>
<dbReference type="PANTHER" id="PTHR21661:SF35">
    <property type="entry name" value="EPOXIDE HYDROLASE"/>
    <property type="match status" value="1"/>
</dbReference>
<evidence type="ECO:0000313" key="7">
    <source>
        <dbReference type="Proteomes" id="UP000463857"/>
    </source>
</evidence>
<dbReference type="Gene3D" id="3.40.50.1820">
    <property type="entry name" value="alpha/beta hydrolase"/>
    <property type="match status" value="1"/>
</dbReference>
<dbReference type="InterPro" id="IPR016292">
    <property type="entry name" value="Epoxide_hydrolase"/>
</dbReference>
<dbReference type="EMBL" id="CP047156">
    <property type="protein sequence ID" value="QHC01988.1"/>
    <property type="molecule type" value="Genomic_DNA"/>
</dbReference>
<keyword evidence="2" id="KW-0058">Aromatic hydrocarbons catabolism</keyword>
<evidence type="ECO:0000256" key="2">
    <source>
        <dbReference type="ARBA" id="ARBA00022797"/>
    </source>
</evidence>
<sequence>MTATPHLSGRLPHSPTTADRNCATGVPQDQLDRLVAAWLDFDWRAYEARLNALDHVVTDIGGQTAHAVHARSPHEDATPLILVHGWPGSFLEHVGLIDRLTRPDEYGGTADEAFHVVIPSLPGFGFSMPLAANADFSTGGIAEMFVELMSRLGYERFVAQGGDIGAGVAPEMGRRAPDRVIGVHVNGALGSFVTSEQADGLGELSELERDRLARVDAFMQGEFAYISLHGTRPALLGGMVADSPVAQLAWMLDKQQAWTWPLESAAEDVLGLEFVLANASLYWFTRTAGTSAYVGYAQPGEWGPSRRRPAYRLRRSSSPTT</sequence>
<dbReference type="Pfam" id="PF06441">
    <property type="entry name" value="EHN"/>
    <property type="match status" value="1"/>
</dbReference>
<keyword evidence="7" id="KW-1185">Reference proteome</keyword>
<dbReference type="GO" id="GO:0004301">
    <property type="term" value="F:epoxide hydrolase activity"/>
    <property type="evidence" value="ECO:0007669"/>
    <property type="project" value="TreeGrafter"/>
</dbReference>
<dbReference type="PIRSF" id="PIRSF001112">
    <property type="entry name" value="Epoxide_hydrolase"/>
    <property type="match status" value="1"/>
</dbReference>
<keyword evidence="3 6" id="KW-0378">Hydrolase</keyword>
<evidence type="ECO:0000259" key="5">
    <source>
        <dbReference type="Pfam" id="PF06441"/>
    </source>
</evidence>
<protein>
    <submittedName>
        <fullName evidence="6">Alpha/beta fold hydrolase</fullName>
    </submittedName>
</protein>
<dbReference type="SUPFAM" id="SSF53474">
    <property type="entry name" value="alpha/beta-Hydrolases"/>
    <property type="match status" value="1"/>
</dbReference>
<reference evidence="6 7" key="1">
    <citation type="journal article" date="2018" name="Int. J. Syst. Evol. Microbiol.">
        <title>Epidermidibacterium keratini gen. nov., sp. nov., a member of the family Sporichthyaceae, isolated from keratin epidermis.</title>
        <authorList>
            <person name="Lee D.G."/>
            <person name="Trujillo M.E."/>
            <person name="Kang S."/>
            <person name="Nam J.J."/>
            <person name="Kim Y.J."/>
        </authorList>
    </citation>
    <scope>NUCLEOTIDE SEQUENCE [LARGE SCALE GENOMIC DNA]</scope>
    <source>
        <strain evidence="6 7">EPI-7</strain>
    </source>
</reference>
<gene>
    <name evidence="6" type="ORF">EK0264_18030</name>
</gene>
<dbReference type="RefSeq" id="WP_159547112.1">
    <property type="nucleotide sequence ID" value="NZ_CP047156.1"/>
</dbReference>
<evidence type="ECO:0000256" key="1">
    <source>
        <dbReference type="ARBA" id="ARBA00010088"/>
    </source>
</evidence>
<evidence type="ECO:0000256" key="3">
    <source>
        <dbReference type="ARBA" id="ARBA00022801"/>
    </source>
</evidence>
<accession>A0A7L4YSF8</accession>
<dbReference type="AlphaFoldDB" id="A0A7L4YSF8"/>
<dbReference type="InterPro" id="IPR010497">
    <property type="entry name" value="Epoxide_hydro_N"/>
</dbReference>
<feature type="domain" description="Epoxide hydrolase N-terminal" evidence="5">
    <location>
        <begin position="10"/>
        <end position="92"/>
    </location>
</feature>
<comment type="similarity">
    <text evidence="1">Belongs to the peptidase S33 family.</text>
</comment>
<evidence type="ECO:0000313" key="6">
    <source>
        <dbReference type="EMBL" id="QHC01988.1"/>
    </source>
</evidence>
<dbReference type="InterPro" id="IPR029058">
    <property type="entry name" value="AB_hydrolase_fold"/>
</dbReference>
<dbReference type="Proteomes" id="UP000463857">
    <property type="component" value="Chromosome"/>
</dbReference>
<dbReference type="OrthoDB" id="27092at2"/>